<sequence length="126" mass="13964">MMLTESAAAHQTSVSTSPFVASELHPSSSAHFAPPVSPTALRLPDPHNTVSTMLLIQVEYNDATKTITAEEVSGMLVLRMRETVEAHLNGFVKDVVVFFPPCILPLPPPFQDSRAQRHRHRRSWPP</sequence>
<comment type="caution">
    <text evidence="1">The sequence shown here is derived from an EMBL/GenBank/DDBJ whole genome shotgun (WGS) entry which is preliminary data.</text>
</comment>
<reference evidence="1" key="1">
    <citation type="submission" date="2016-04" db="EMBL/GenBank/DDBJ databases">
        <authorList>
            <person name="Nguyen H.D."/>
            <person name="Samba Siva P."/>
            <person name="Cullis J."/>
            <person name="Levesque C.A."/>
            <person name="Hambleton S."/>
        </authorList>
    </citation>
    <scope>NUCLEOTIDE SEQUENCE</scope>
    <source>
        <strain evidence="1">DAOMC 236416</strain>
    </source>
</reference>
<dbReference type="Proteomes" id="UP000077521">
    <property type="component" value="Unassembled WGS sequence"/>
</dbReference>
<dbReference type="EMBL" id="LWDF02001472">
    <property type="protein sequence ID" value="KAE8238621.1"/>
    <property type="molecule type" value="Genomic_DNA"/>
</dbReference>
<evidence type="ECO:0000313" key="1">
    <source>
        <dbReference type="EMBL" id="KAE8238621.1"/>
    </source>
</evidence>
<organism evidence="1 2">
    <name type="scientific">Tilletia indica</name>
    <dbReference type="NCBI Taxonomy" id="43049"/>
    <lineage>
        <taxon>Eukaryota</taxon>
        <taxon>Fungi</taxon>
        <taxon>Dikarya</taxon>
        <taxon>Basidiomycota</taxon>
        <taxon>Ustilaginomycotina</taxon>
        <taxon>Exobasidiomycetes</taxon>
        <taxon>Tilletiales</taxon>
        <taxon>Tilletiaceae</taxon>
        <taxon>Tilletia</taxon>
    </lineage>
</organism>
<protein>
    <submittedName>
        <fullName evidence="1">Uncharacterized protein</fullName>
    </submittedName>
</protein>
<dbReference type="AlphaFoldDB" id="A0A8T8SFN5"/>
<reference evidence="1" key="2">
    <citation type="journal article" date="2019" name="IMA Fungus">
        <title>Genome sequencing and comparison of five Tilletia species to identify candidate genes for the detection of regulated species infecting wheat.</title>
        <authorList>
            <person name="Nguyen H.D.T."/>
            <person name="Sultana T."/>
            <person name="Kesanakurti P."/>
            <person name="Hambleton S."/>
        </authorList>
    </citation>
    <scope>NUCLEOTIDE SEQUENCE</scope>
    <source>
        <strain evidence="1">DAOMC 236416</strain>
    </source>
</reference>
<proteinExistence type="predicted"/>
<gene>
    <name evidence="1" type="ORF">A4X13_0g8439</name>
</gene>
<dbReference type="Gene3D" id="3.30.420.40">
    <property type="match status" value="1"/>
</dbReference>
<evidence type="ECO:0000313" key="2">
    <source>
        <dbReference type="Proteomes" id="UP000077521"/>
    </source>
</evidence>
<keyword evidence="2" id="KW-1185">Reference proteome</keyword>
<name>A0A8T8SFN5_9BASI</name>
<accession>A0A8T8SFN5</accession>